<gene>
    <name evidence="1" type="ORF">L210DRAFT_2376508</name>
</gene>
<name>A0AAD4C7B3_BOLED</name>
<comment type="caution">
    <text evidence="1">The sequence shown here is derived from an EMBL/GenBank/DDBJ whole genome shotgun (WGS) entry which is preliminary data.</text>
</comment>
<proteinExistence type="predicted"/>
<reference evidence="1" key="2">
    <citation type="journal article" date="2020" name="Nat. Commun.">
        <title>Large-scale genome sequencing of mycorrhizal fungi provides insights into the early evolution of symbiotic traits.</title>
        <authorList>
            <person name="Miyauchi S."/>
            <person name="Kiss E."/>
            <person name="Kuo A."/>
            <person name="Drula E."/>
            <person name="Kohler A."/>
            <person name="Sanchez-Garcia M."/>
            <person name="Morin E."/>
            <person name="Andreopoulos B."/>
            <person name="Barry K.W."/>
            <person name="Bonito G."/>
            <person name="Buee M."/>
            <person name="Carver A."/>
            <person name="Chen C."/>
            <person name="Cichocki N."/>
            <person name="Clum A."/>
            <person name="Culley D."/>
            <person name="Crous P.W."/>
            <person name="Fauchery L."/>
            <person name="Girlanda M."/>
            <person name="Hayes R.D."/>
            <person name="Keri Z."/>
            <person name="LaButti K."/>
            <person name="Lipzen A."/>
            <person name="Lombard V."/>
            <person name="Magnuson J."/>
            <person name="Maillard F."/>
            <person name="Murat C."/>
            <person name="Nolan M."/>
            <person name="Ohm R.A."/>
            <person name="Pangilinan J."/>
            <person name="Pereira M.F."/>
            <person name="Perotto S."/>
            <person name="Peter M."/>
            <person name="Pfister S."/>
            <person name="Riley R."/>
            <person name="Sitrit Y."/>
            <person name="Stielow J.B."/>
            <person name="Szollosi G."/>
            <person name="Zifcakova L."/>
            <person name="Stursova M."/>
            <person name="Spatafora J.W."/>
            <person name="Tedersoo L."/>
            <person name="Vaario L.M."/>
            <person name="Yamada A."/>
            <person name="Yan M."/>
            <person name="Wang P."/>
            <person name="Xu J."/>
            <person name="Bruns T."/>
            <person name="Baldrian P."/>
            <person name="Vilgalys R."/>
            <person name="Dunand C."/>
            <person name="Henrissat B."/>
            <person name="Grigoriev I.V."/>
            <person name="Hibbett D."/>
            <person name="Nagy L.G."/>
            <person name="Martin F.M."/>
        </authorList>
    </citation>
    <scope>NUCLEOTIDE SEQUENCE</scope>
    <source>
        <strain evidence="1">BED1</strain>
    </source>
</reference>
<sequence>MQQTWYFFDPNCQESSESHYCENATVNSGADTDNASIFINPATPVHLPEWFSTSITEINDRDDSLTAASAPPGVAENSDYTEFPSFHPAALHRTLPTPPLSCEHSTDARFEPWRSVMAVTADTHTLYAPQTSEIRSASALLNRSQVPSAQQADLGQSRWSRRGDARHAVRASAQQTLLYDEHYSRHHMPPLPEVGASSGPVHTTGLGDVRSWMADPVPWQTPSPSNRHWHRRRSHDRTEHVVCELCTKLMRRRSLRRHIREVHDHIKRPHPKSSPAT</sequence>
<accession>A0AAD4C7B3</accession>
<dbReference type="Proteomes" id="UP001194468">
    <property type="component" value="Unassembled WGS sequence"/>
</dbReference>
<evidence type="ECO:0000313" key="2">
    <source>
        <dbReference type="Proteomes" id="UP001194468"/>
    </source>
</evidence>
<reference evidence="1" key="1">
    <citation type="submission" date="2019-10" db="EMBL/GenBank/DDBJ databases">
        <authorList>
            <consortium name="DOE Joint Genome Institute"/>
            <person name="Kuo A."/>
            <person name="Miyauchi S."/>
            <person name="Kiss E."/>
            <person name="Drula E."/>
            <person name="Kohler A."/>
            <person name="Sanchez-Garcia M."/>
            <person name="Andreopoulos B."/>
            <person name="Barry K.W."/>
            <person name="Bonito G."/>
            <person name="Buee M."/>
            <person name="Carver A."/>
            <person name="Chen C."/>
            <person name="Cichocki N."/>
            <person name="Clum A."/>
            <person name="Culley D."/>
            <person name="Crous P.W."/>
            <person name="Fauchery L."/>
            <person name="Girlanda M."/>
            <person name="Hayes R."/>
            <person name="Keri Z."/>
            <person name="LaButti K."/>
            <person name="Lipzen A."/>
            <person name="Lombard V."/>
            <person name="Magnuson J."/>
            <person name="Maillard F."/>
            <person name="Morin E."/>
            <person name="Murat C."/>
            <person name="Nolan M."/>
            <person name="Ohm R."/>
            <person name="Pangilinan J."/>
            <person name="Pereira M."/>
            <person name="Perotto S."/>
            <person name="Peter M."/>
            <person name="Riley R."/>
            <person name="Sitrit Y."/>
            <person name="Stielow B."/>
            <person name="Szollosi G."/>
            <person name="Zifcakova L."/>
            <person name="Stursova M."/>
            <person name="Spatafora J.W."/>
            <person name="Tedersoo L."/>
            <person name="Vaario L.-M."/>
            <person name="Yamada A."/>
            <person name="Yan M."/>
            <person name="Wang P."/>
            <person name="Xu J."/>
            <person name="Bruns T."/>
            <person name="Baldrian P."/>
            <person name="Vilgalys R."/>
            <person name="Henrissat B."/>
            <person name="Grigoriev I.V."/>
            <person name="Hibbett D."/>
            <person name="Nagy L.G."/>
            <person name="Martin F.M."/>
        </authorList>
    </citation>
    <scope>NUCLEOTIDE SEQUENCE</scope>
    <source>
        <strain evidence="1">BED1</strain>
    </source>
</reference>
<organism evidence="1 2">
    <name type="scientific">Boletus edulis BED1</name>
    <dbReference type="NCBI Taxonomy" id="1328754"/>
    <lineage>
        <taxon>Eukaryota</taxon>
        <taxon>Fungi</taxon>
        <taxon>Dikarya</taxon>
        <taxon>Basidiomycota</taxon>
        <taxon>Agaricomycotina</taxon>
        <taxon>Agaricomycetes</taxon>
        <taxon>Agaricomycetidae</taxon>
        <taxon>Boletales</taxon>
        <taxon>Boletineae</taxon>
        <taxon>Boletaceae</taxon>
        <taxon>Boletoideae</taxon>
        <taxon>Boletus</taxon>
    </lineage>
</organism>
<evidence type="ECO:0000313" key="1">
    <source>
        <dbReference type="EMBL" id="KAF8450237.1"/>
    </source>
</evidence>
<dbReference type="AlphaFoldDB" id="A0AAD4C7B3"/>
<protein>
    <submittedName>
        <fullName evidence="1">Uncharacterized protein</fullName>
    </submittedName>
</protein>
<dbReference type="EMBL" id="WHUW01000002">
    <property type="protein sequence ID" value="KAF8450237.1"/>
    <property type="molecule type" value="Genomic_DNA"/>
</dbReference>
<keyword evidence="2" id="KW-1185">Reference proteome</keyword>